<dbReference type="RefSeq" id="WP_108685951.1">
    <property type="nucleotide sequence ID" value="NZ_QCYK01000001.1"/>
</dbReference>
<dbReference type="Gene3D" id="1.25.40.390">
    <property type="match status" value="1"/>
</dbReference>
<accession>A0A2T7BNR2</accession>
<proteinExistence type="predicted"/>
<sequence>MLHRLKYIVGGALVLAALAVTSCKKAYFYSGINDDPTQLHDNTPTLLLPGIEVKSAYLYGGDQSRFAAIFTQQVTGNGNQPANYSRYNVSTDDVDNLWTFGWYGAVMNDEHVMIQLSDSLGARHYAGIARIMMANSLASVTDFWGDAPYSDAFRGLDELQPKFDSQQQIYDTLHALLDHAIADLAADDNTAQPADDDLIFHGDLAMWTRFAHSLKARYYLHTSKVQPATLAKAASEAAQGLKFGENAGIVFEGKAVTSENPWSQMVTQRVGDYSFNGYLNTLTKNAGDPRHDVYFSDDPTTLGSLYGSPNSPVYFVTHDEVLFILSEASLKLGNTLDAANNYNHAVAYNLFRSLGDSSYATTVARTAGNITLQQIITQKYIAEFLNAECWTDWRRTGFPAISAFPNNVTNNVIPRSLLYPSGEIRYNSNTKQHTILARLWWDVQ</sequence>
<dbReference type="OrthoDB" id="614457at2"/>
<dbReference type="EMBL" id="QCYK01000001">
    <property type="protein sequence ID" value="PUZ29313.1"/>
    <property type="molecule type" value="Genomic_DNA"/>
</dbReference>
<dbReference type="InterPro" id="IPR011990">
    <property type="entry name" value="TPR-like_helical_dom_sf"/>
</dbReference>
<comment type="caution">
    <text evidence="1">The sequence shown here is derived from an EMBL/GenBank/DDBJ whole genome shotgun (WGS) entry which is preliminary data.</text>
</comment>
<dbReference type="InterPro" id="IPR041662">
    <property type="entry name" value="SusD-like_2"/>
</dbReference>
<gene>
    <name evidence="1" type="ORF">DCC81_07590</name>
</gene>
<name>A0A2T7BNR2_9BACT</name>
<evidence type="ECO:0000313" key="1">
    <source>
        <dbReference type="EMBL" id="PUZ29313.1"/>
    </source>
</evidence>
<reference evidence="1 2" key="1">
    <citation type="submission" date="2018-04" db="EMBL/GenBank/DDBJ databases">
        <title>Chitinophaga fuyangensis sp. nov., isolated from soil in a chemical factory.</title>
        <authorList>
            <person name="Chen K."/>
        </authorList>
    </citation>
    <scope>NUCLEOTIDE SEQUENCE [LARGE SCALE GENOMIC DNA]</scope>
    <source>
        <strain evidence="1 2">LY-1</strain>
    </source>
</reference>
<evidence type="ECO:0000313" key="2">
    <source>
        <dbReference type="Proteomes" id="UP000244450"/>
    </source>
</evidence>
<evidence type="ECO:0008006" key="3">
    <source>
        <dbReference type="Google" id="ProtNLM"/>
    </source>
</evidence>
<keyword evidence="2" id="KW-1185">Reference proteome</keyword>
<dbReference type="AlphaFoldDB" id="A0A2T7BNR2"/>
<dbReference type="PROSITE" id="PS51257">
    <property type="entry name" value="PROKAR_LIPOPROTEIN"/>
    <property type="match status" value="1"/>
</dbReference>
<dbReference type="Proteomes" id="UP000244450">
    <property type="component" value="Unassembled WGS sequence"/>
</dbReference>
<organism evidence="1 2">
    <name type="scientific">Chitinophaga parva</name>
    <dbReference type="NCBI Taxonomy" id="2169414"/>
    <lineage>
        <taxon>Bacteria</taxon>
        <taxon>Pseudomonadati</taxon>
        <taxon>Bacteroidota</taxon>
        <taxon>Chitinophagia</taxon>
        <taxon>Chitinophagales</taxon>
        <taxon>Chitinophagaceae</taxon>
        <taxon>Chitinophaga</taxon>
    </lineage>
</organism>
<dbReference type="SUPFAM" id="SSF48452">
    <property type="entry name" value="TPR-like"/>
    <property type="match status" value="1"/>
</dbReference>
<protein>
    <recommendedName>
        <fullName evidence="3">SusD/RagB family nutrient-binding outer membrane lipoprotein</fullName>
    </recommendedName>
</protein>
<dbReference type="Pfam" id="PF12771">
    <property type="entry name" value="SusD-like_2"/>
    <property type="match status" value="2"/>
</dbReference>